<feature type="domain" description="GH15-like" evidence="1">
    <location>
        <begin position="245"/>
        <end position="543"/>
    </location>
</feature>
<accession>A0A934Q446</accession>
<dbReference type="InterPro" id="IPR008928">
    <property type="entry name" value="6-hairpin_glycosidase_sf"/>
</dbReference>
<keyword evidence="3" id="KW-0378">Hydrolase</keyword>
<keyword evidence="4" id="KW-1185">Reference proteome</keyword>
<comment type="caution">
    <text evidence="3">The sequence shown here is derived from an EMBL/GenBank/DDBJ whole genome shotgun (WGS) entry which is preliminary data.</text>
</comment>
<dbReference type="Proteomes" id="UP000608530">
    <property type="component" value="Unassembled WGS sequence"/>
</dbReference>
<sequence length="603" mass="66194">MHVDNGEKSAIPLDAIPARSSGYVDLRSYSAIGDGLTVALIAHDGSIDWYPTPLLDSPPAFARLLDAENGGCIELAPDGDFTVERAYIPRTNVLQTTYTTATGSARVTDSLNTGLSGRLPWGELARRIEGLEGEVAMRWRVAPGTALASASPWAHSSPLGPVLRIGDTTVGVRGTAIGDSVVTGRDISGTFTARRSSHHLLGILTTSAEPLQLPDPEDIDRGIDRTVRYWESWSAELRYEGPWSDEVLRSALALKLLHSPSGAIAAAATTSLPESLDGGKNWDYRFAWVRDAAYTLHTLIRFGEREEVHAALSWLLRVARDRGADLAVFTRLDGGEPDAERAVDVPGWRRIGPVVTGNRAKGQLQLGIYGDLFEMVRLYVEGGHLLDTDTTRLLSEMADRTCDVWQRADAGIWELQTDRHYTSSKMGCWHALECAVALAEEGHIEGSVERWRYERDRIRDWIDEHCWSETLQSYTWYSGTDQLDASVLLHAASGFDRGPRMSSTIDAVTRELGDGPLIYRYSGADEEEGTFVACAFWAVAALVEVGRRREAEELMGRLVPLANDVGLYSEMIASRDHSFLGNLPQGLSHLALMAAALTLVEEY</sequence>
<dbReference type="EMBL" id="JAEHOH010000003">
    <property type="protein sequence ID" value="MBK0418019.1"/>
    <property type="molecule type" value="Genomic_DNA"/>
</dbReference>
<dbReference type="InterPro" id="IPR011613">
    <property type="entry name" value="GH15-like"/>
</dbReference>
<dbReference type="GO" id="GO:0005975">
    <property type="term" value="P:carbohydrate metabolic process"/>
    <property type="evidence" value="ECO:0007669"/>
    <property type="project" value="InterPro"/>
</dbReference>
<feature type="domain" description="Trehalase-like N-terminal" evidence="2">
    <location>
        <begin position="29"/>
        <end position="113"/>
    </location>
</feature>
<evidence type="ECO:0000259" key="1">
    <source>
        <dbReference type="Pfam" id="PF00723"/>
    </source>
</evidence>
<protein>
    <submittedName>
        <fullName evidence="3">Glycoside hydrolase family 15 protein</fullName>
    </submittedName>
</protein>
<dbReference type="PANTHER" id="PTHR31616:SF0">
    <property type="entry name" value="GLUCAN 1,4-ALPHA-GLUCOSIDASE"/>
    <property type="match status" value="1"/>
</dbReference>
<dbReference type="SUPFAM" id="SSF48208">
    <property type="entry name" value="Six-hairpin glycosidases"/>
    <property type="match status" value="1"/>
</dbReference>
<dbReference type="PANTHER" id="PTHR31616">
    <property type="entry name" value="TREHALASE"/>
    <property type="match status" value="1"/>
</dbReference>
<evidence type="ECO:0000259" key="2">
    <source>
        <dbReference type="Pfam" id="PF19291"/>
    </source>
</evidence>
<dbReference type="InterPro" id="IPR012341">
    <property type="entry name" value="6hp_glycosidase-like_sf"/>
</dbReference>
<organism evidence="3 4">
    <name type="scientific">Leucobacter chromiisoli</name>
    <dbReference type="NCBI Taxonomy" id="2796471"/>
    <lineage>
        <taxon>Bacteria</taxon>
        <taxon>Bacillati</taxon>
        <taxon>Actinomycetota</taxon>
        <taxon>Actinomycetes</taxon>
        <taxon>Micrococcales</taxon>
        <taxon>Microbacteriaceae</taxon>
        <taxon>Leucobacter</taxon>
    </lineage>
</organism>
<proteinExistence type="predicted"/>
<dbReference type="Gene3D" id="1.50.10.10">
    <property type="match status" value="1"/>
</dbReference>
<dbReference type="Pfam" id="PF19291">
    <property type="entry name" value="TREH_N"/>
    <property type="match status" value="1"/>
</dbReference>
<dbReference type="AlphaFoldDB" id="A0A934Q446"/>
<evidence type="ECO:0000313" key="3">
    <source>
        <dbReference type="EMBL" id="MBK0418019.1"/>
    </source>
</evidence>
<reference evidence="3" key="1">
    <citation type="submission" date="2020-12" db="EMBL/GenBank/DDBJ databases">
        <title>Leucobacter sp. CAS1, isolated from Chromium sludge.</title>
        <authorList>
            <person name="Xu Z."/>
        </authorList>
    </citation>
    <scope>NUCLEOTIDE SEQUENCE</scope>
    <source>
        <strain evidence="3">CSA1</strain>
    </source>
</reference>
<evidence type="ECO:0000313" key="4">
    <source>
        <dbReference type="Proteomes" id="UP000608530"/>
    </source>
</evidence>
<name>A0A934Q446_9MICO</name>
<dbReference type="Pfam" id="PF00723">
    <property type="entry name" value="Glyco_hydro_15"/>
    <property type="match status" value="1"/>
</dbReference>
<dbReference type="InterPro" id="IPR045582">
    <property type="entry name" value="Trehalase-like_N"/>
</dbReference>
<dbReference type="GO" id="GO:0004553">
    <property type="term" value="F:hydrolase activity, hydrolyzing O-glycosyl compounds"/>
    <property type="evidence" value="ECO:0007669"/>
    <property type="project" value="TreeGrafter"/>
</dbReference>
<gene>
    <name evidence="3" type="ORF">JD276_03085</name>
</gene>